<proteinExistence type="predicted"/>
<dbReference type="Proteomes" id="UP001216595">
    <property type="component" value="Unassembled WGS sequence"/>
</dbReference>
<reference evidence="4 5" key="1">
    <citation type="submission" date="2023-01" db="EMBL/GenBank/DDBJ databases">
        <title>Novel species of the genus Asticcacaulis isolated from rivers.</title>
        <authorList>
            <person name="Lu H."/>
        </authorList>
    </citation>
    <scope>NUCLEOTIDE SEQUENCE [LARGE SCALE GENOMIC DNA]</scope>
    <source>
        <strain evidence="4 5">DXS10W</strain>
    </source>
</reference>
<keyword evidence="5" id="KW-1185">Reference proteome</keyword>
<gene>
    <name evidence="4" type="ORF">PQU94_16935</name>
</gene>
<dbReference type="EMBL" id="JAQQKW010000014">
    <property type="protein sequence ID" value="MDC7695967.1"/>
    <property type="molecule type" value="Genomic_DNA"/>
</dbReference>
<evidence type="ECO:0000259" key="3">
    <source>
        <dbReference type="PROSITE" id="PS51208"/>
    </source>
</evidence>
<dbReference type="Pfam" id="PF03797">
    <property type="entry name" value="Autotransporter"/>
    <property type="match status" value="1"/>
</dbReference>
<accession>A0ABT5IJ13</accession>
<evidence type="ECO:0000256" key="1">
    <source>
        <dbReference type="SAM" id="MobiDB-lite"/>
    </source>
</evidence>
<dbReference type="Gene3D" id="2.40.128.130">
    <property type="entry name" value="Autotransporter beta-domain"/>
    <property type="match status" value="1"/>
</dbReference>
<comment type="caution">
    <text evidence="4">The sequence shown here is derived from an EMBL/GenBank/DDBJ whole genome shotgun (WGS) entry which is preliminary data.</text>
</comment>
<organism evidence="4 5">
    <name type="scientific">Asticcacaulis currens</name>
    <dbReference type="NCBI Taxonomy" id="2984210"/>
    <lineage>
        <taxon>Bacteria</taxon>
        <taxon>Pseudomonadati</taxon>
        <taxon>Pseudomonadota</taxon>
        <taxon>Alphaproteobacteria</taxon>
        <taxon>Caulobacterales</taxon>
        <taxon>Caulobacteraceae</taxon>
        <taxon>Asticcacaulis</taxon>
    </lineage>
</organism>
<feature type="chain" id="PRO_5046271809" evidence="2">
    <location>
        <begin position="26"/>
        <end position="1068"/>
    </location>
</feature>
<name>A0ABT5IJ13_9CAUL</name>
<sequence length="1068" mass="109582">MRKSHLFNATAIGLVMGLAAGAVQAETVINTATTTAVKTSTATSTGTADDIKLDTGGTITLKTAGARAITVDSNNKVNVVGAIDMSSSGDDATGIYIDGGRTSGLTLSGKITVTDDYTPTDTDSPADGITDGPFAKGERRYGIRSVGTTPFVGNVSLASGSAIQVEGNNSYGVRFENALTGNFNSDSTVTVVGTNARAYSFEGGVTGNIVIGGATTVQGENATALNLGSNLTGALILDGSIAGTGYRLTTVADKTTLDKLQAEDKLQAGPLVNISGNVTKGILLQSTIANTDSTKPAAEQNNDEDGNGVLDTDDGAASLSQYGGAAALKVGSATQDITINAISIASTATDTYKNQTFGLVVRGNIASSGVFEGVVAKAIETGGLGRTVTFENGILVNGTVSATSYLAGVRTVNLLSGTIANKFNVGGTVRAANSSTKNETGYAVYIASGAQVPEINVSGTVSAAATGSKSNATAIFDGSNTLVRLTNTGSISATLTRTDDDGDGVVDATSNRAVAIDLSGNTAGVTLTQTNLKPDDATAVAPVITGDIRLGSGNDAVNINGGFVVGNIDFGAGSNSLSITTNGIVAGKMTGAGTVSIDIVKGALNLDAGSKLNATTVNVRKDGVLRFVPDTANPTTPIIVASGAAVFETGAKVQIGMSSIVKPTTRYTLITASNITLGTLDTASLDSNIPYLYKAALSTNTGNTALYADVRLRTQSETTLSPNEFAAFDAVLTAAQGNTGATRALLDPTSADGFNKAYLSFLPDYSGETLLTLSKSNDGLSRTMASQSIIPQAGVNQYWAQEYGYQINRDRGEATGFDSTGFAFAGGVERGITSTQAAGLYLAYTAANPKGTLGAPDEDLSSTDLSVGLYWRMDTGSGLKSWVRGGVGYAHFDSKRQILEPSFIASSTAKWKGVSYSGSVGASYSVDAGWLSLTPMVSADYYGLKEDAHTETGGGTAFDLSVDERTGHIFSGTALLNIGRSNKTALFRPEVWVGYRNNFSAEIADTVARFGTATPFTLKGGDIKGGAPIAGVRIAASNEYSYFGIEAEYEKYDAYDNVSLSLRARFQF</sequence>
<evidence type="ECO:0000313" key="5">
    <source>
        <dbReference type="Proteomes" id="UP001216595"/>
    </source>
</evidence>
<dbReference type="SUPFAM" id="SSF103515">
    <property type="entry name" value="Autotransporter"/>
    <property type="match status" value="1"/>
</dbReference>
<evidence type="ECO:0000313" key="4">
    <source>
        <dbReference type="EMBL" id="MDC7695967.1"/>
    </source>
</evidence>
<dbReference type="PROSITE" id="PS51208">
    <property type="entry name" value="AUTOTRANSPORTER"/>
    <property type="match status" value="1"/>
</dbReference>
<dbReference type="SMART" id="SM00869">
    <property type="entry name" value="Autotransporter"/>
    <property type="match status" value="1"/>
</dbReference>
<feature type="region of interest" description="Disordered" evidence="1">
    <location>
        <begin position="292"/>
        <end position="313"/>
    </location>
</feature>
<protein>
    <submittedName>
        <fullName evidence="4">Autotransporter domain-containing protein</fullName>
    </submittedName>
</protein>
<keyword evidence="2" id="KW-0732">Signal</keyword>
<evidence type="ECO:0000256" key="2">
    <source>
        <dbReference type="SAM" id="SignalP"/>
    </source>
</evidence>
<dbReference type="InterPro" id="IPR036709">
    <property type="entry name" value="Autotransporte_beta_dom_sf"/>
</dbReference>
<feature type="compositionally biased region" description="Acidic residues" evidence="1">
    <location>
        <begin position="301"/>
        <end position="313"/>
    </location>
</feature>
<dbReference type="RefSeq" id="WP_272742615.1">
    <property type="nucleotide sequence ID" value="NZ_JAQQKW010000014.1"/>
</dbReference>
<feature type="signal peptide" evidence="2">
    <location>
        <begin position="1"/>
        <end position="25"/>
    </location>
</feature>
<dbReference type="InterPro" id="IPR005546">
    <property type="entry name" value="Autotransporte_beta"/>
</dbReference>
<feature type="domain" description="Autotransporter" evidence="3">
    <location>
        <begin position="791"/>
        <end position="1068"/>
    </location>
</feature>